<keyword evidence="7 8" id="KW-0472">Membrane</keyword>
<evidence type="ECO:0000256" key="1">
    <source>
        <dbReference type="ARBA" id="ARBA00004651"/>
    </source>
</evidence>
<dbReference type="Pfam" id="PF00528">
    <property type="entry name" value="BPD_transp_1"/>
    <property type="match status" value="1"/>
</dbReference>
<comment type="subcellular location">
    <subcellularLocation>
        <location evidence="1 8">Cell membrane</location>
        <topology evidence="1 8">Multi-pass membrane protein</topology>
    </subcellularLocation>
</comment>
<gene>
    <name evidence="10" type="ORF">P5G52_13490</name>
</gene>
<feature type="transmembrane region" description="Helical" evidence="8">
    <location>
        <begin position="190"/>
        <end position="216"/>
    </location>
</feature>
<comment type="caution">
    <text evidence="10">The sequence shown here is derived from an EMBL/GenBank/DDBJ whole genome shotgun (WGS) entry which is preliminary data.</text>
</comment>
<feature type="domain" description="ABC transmembrane type-1" evidence="9">
    <location>
        <begin position="65"/>
        <end position="255"/>
    </location>
</feature>
<dbReference type="PROSITE" id="PS50928">
    <property type="entry name" value="ABC_TM1"/>
    <property type="match status" value="1"/>
</dbReference>
<dbReference type="RefSeq" id="WP_301228168.1">
    <property type="nucleotide sequence ID" value="NZ_JAROCG010000001.1"/>
</dbReference>
<dbReference type="EMBL" id="JAROCG010000001">
    <property type="protein sequence ID" value="MDN4611877.1"/>
    <property type="molecule type" value="Genomic_DNA"/>
</dbReference>
<proteinExistence type="inferred from homology"/>
<evidence type="ECO:0000256" key="4">
    <source>
        <dbReference type="ARBA" id="ARBA00022475"/>
    </source>
</evidence>
<dbReference type="InterPro" id="IPR035906">
    <property type="entry name" value="MetI-like_sf"/>
</dbReference>
<dbReference type="Proteomes" id="UP001174209">
    <property type="component" value="Unassembled WGS sequence"/>
</dbReference>
<feature type="transmembrane region" description="Helical" evidence="8">
    <location>
        <begin position="132"/>
        <end position="154"/>
    </location>
</feature>
<evidence type="ECO:0000256" key="8">
    <source>
        <dbReference type="RuleBase" id="RU363032"/>
    </source>
</evidence>
<organism evidence="10 11">
    <name type="scientific">Arthrobacter burdickii</name>
    <dbReference type="NCBI Taxonomy" id="3035920"/>
    <lineage>
        <taxon>Bacteria</taxon>
        <taxon>Bacillati</taxon>
        <taxon>Actinomycetota</taxon>
        <taxon>Actinomycetes</taxon>
        <taxon>Micrococcales</taxon>
        <taxon>Micrococcaceae</taxon>
        <taxon>Arthrobacter</taxon>
    </lineage>
</organism>
<evidence type="ECO:0000259" key="9">
    <source>
        <dbReference type="PROSITE" id="PS50928"/>
    </source>
</evidence>
<feature type="transmembrane region" description="Helical" evidence="8">
    <location>
        <begin position="69"/>
        <end position="88"/>
    </location>
</feature>
<keyword evidence="6 8" id="KW-1133">Transmembrane helix</keyword>
<evidence type="ECO:0000313" key="11">
    <source>
        <dbReference type="Proteomes" id="UP001174209"/>
    </source>
</evidence>
<accession>A0ABT8K3X5</accession>
<name>A0ABT8K3X5_9MICC</name>
<keyword evidence="4" id="KW-1003">Cell membrane</keyword>
<feature type="transmembrane region" description="Helical" evidence="8">
    <location>
        <begin position="12"/>
        <end position="34"/>
    </location>
</feature>
<dbReference type="InterPro" id="IPR000515">
    <property type="entry name" value="MetI-like"/>
</dbReference>
<protein>
    <submittedName>
        <fullName evidence="10">ABC transporter permease</fullName>
    </submittedName>
</protein>
<evidence type="ECO:0000256" key="3">
    <source>
        <dbReference type="ARBA" id="ARBA00022448"/>
    </source>
</evidence>
<feature type="transmembrane region" description="Helical" evidence="8">
    <location>
        <begin position="236"/>
        <end position="255"/>
    </location>
</feature>
<dbReference type="PANTHER" id="PTHR43848:SF2">
    <property type="entry name" value="PUTRESCINE TRANSPORT SYSTEM PERMEASE PROTEIN POTI"/>
    <property type="match status" value="1"/>
</dbReference>
<evidence type="ECO:0000256" key="7">
    <source>
        <dbReference type="ARBA" id="ARBA00023136"/>
    </source>
</evidence>
<feature type="transmembrane region" description="Helical" evidence="8">
    <location>
        <begin position="100"/>
        <end position="120"/>
    </location>
</feature>
<evidence type="ECO:0000256" key="5">
    <source>
        <dbReference type="ARBA" id="ARBA00022692"/>
    </source>
</evidence>
<evidence type="ECO:0000256" key="2">
    <source>
        <dbReference type="ARBA" id="ARBA00007069"/>
    </source>
</evidence>
<dbReference type="PANTHER" id="PTHR43848">
    <property type="entry name" value="PUTRESCINE TRANSPORT SYSTEM PERMEASE PROTEIN POTI"/>
    <property type="match status" value="1"/>
</dbReference>
<evidence type="ECO:0000313" key="10">
    <source>
        <dbReference type="EMBL" id="MDN4611877.1"/>
    </source>
</evidence>
<dbReference type="SUPFAM" id="SSF161098">
    <property type="entry name" value="MetI-like"/>
    <property type="match status" value="1"/>
</dbReference>
<keyword evidence="11" id="KW-1185">Reference proteome</keyword>
<keyword evidence="3 8" id="KW-0813">Transport</keyword>
<reference evidence="10" key="1">
    <citation type="submission" date="2023-06" db="EMBL/GenBank/DDBJ databases">
        <title>MT1 and MT2 Draft Genomes of Novel Species.</title>
        <authorList>
            <person name="Venkateswaran K."/>
        </authorList>
    </citation>
    <scope>NUCLEOTIDE SEQUENCE</scope>
    <source>
        <strain evidence="10">IIF3SC-B10</strain>
    </source>
</reference>
<keyword evidence="5 8" id="KW-0812">Transmembrane</keyword>
<evidence type="ECO:0000256" key="6">
    <source>
        <dbReference type="ARBA" id="ARBA00022989"/>
    </source>
</evidence>
<dbReference type="InterPro" id="IPR051789">
    <property type="entry name" value="Bact_Polyamine_Transport"/>
</dbReference>
<dbReference type="CDD" id="cd06261">
    <property type="entry name" value="TM_PBP2"/>
    <property type="match status" value="1"/>
</dbReference>
<dbReference type="Gene3D" id="1.10.3720.10">
    <property type="entry name" value="MetI-like"/>
    <property type="match status" value="1"/>
</dbReference>
<comment type="similarity">
    <text evidence="2">Belongs to the binding-protein-dependent transport system permease family. CysTW subfamily.</text>
</comment>
<sequence>MKLSRSARITLGTLTAVVLLFIYVPLLLVVVNSFNSDRSFGWPPRSFTLEWWSRAFQSEGVREAIATSLWVALISTAISLILGTLLALALQRHDFFGKDVINLLVILPIALPGIVTGIALNNLFTTVLGVSLSLWTVIIAHATFCMVTVFNNAIARLRRTNSSLEEASSDLGAGIFTTFRLVTLPQLRSALVAGGLLAFALSFDEIIVTTFTIGAGQQTLPVWILNNLFRPNQAPVVNVVAVVLIIASVVPVWLAQRLSGDAIGMTRSRKKASPGITKASSTAR</sequence>